<evidence type="ECO:0000256" key="4">
    <source>
        <dbReference type="ARBA" id="ARBA00022729"/>
    </source>
</evidence>
<dbReference type="Gene3D" id="3.40.50.1240">
    <property type="entry name" value="Phosphoglycerate mutase-like"/>
    <property type="match status" value="1"/>
</dbReference>
<sequence>MIRFSAVFVVLCLASSAFAWAKENRYHYHHSHQDEPEDTLILSHVLFRHGDRTPDVSTIYPTDPYMNETFFPYGKGQLTLQGKQRAFALGKSLRQRYNEFLGNLYTPDIIEARSSAYPRTQMTLQLALTGLFPPTKEYRIAGGLNWQPIPYLYTDYEQDKLVATFRSCERIFDIVDDMEKTLYRNDLTQYNDLFAYLSEHSGWQVNNTRFTFFIQNTLKVESEWGFELPEWTKKIWNTPEFTSASELFWKYMSGTKELNRINIGNLLQKIVTDTQNKIDGKNSRKIYLYSGHDFTVVPMLAAFGNFDGKMAPYTSHVIIELHKINGIYGIKLFFQNYEQRLPKQLTIPGCDSFCPFDEFVKIAEDYYPGEKWC</sequence>
<reference evidence="10" key="1">
    <citation type="submission" date="2025-08" db="UniProtKB">
        <authorList>
            <consortium name="RefSeq"/>
        </authorList>
    </citation>
    <scope>IDENTIFICATION</scope>
    <source>
        <tissue evidence="10">Whole Larva</tissue>
    </source>
</reference>
<evidence type="ECO:0000256" key="6">
    <source>
        <dbReference type="ARBA" id="ARBA00023157"/>
    </source>
</evidence>
<dbReference type="RefSeq" id="XP_017780706.1">
    <property type="nucleotide sequence ID" value="XM_017925217.1"/>
</dbReference>
<gene>
    <name evidence="10" type="primary">LOC108565654</name>
</gene>
<keyword evidence="5" id="KW-0378">Hydrolase</keyword>
<dbReference type="Proteomes" id="UP000695000">
    <property type="component" value="Unplaced"/>
</dbReference>
<evidence type="ECO:0000256" key="5">
    <source>
        <dbReference type="ARBA" id="ARBA00022801"/>
    </source>
</evidence>
<protein>
    <recommendedName>
        <fullName evidence="3">acid phosphatase</fullName>
        <ecNumber evidence="3">3.1.3.2</ecNumber>
    </recommendedName>
</protein>
<organism evidence="9 10">
    <name type="scientific">Nicrophorus vespilloides</name>
    <name type="common">Boreal carrion beetle</name>
    <dbReference type="NCBI Taxonomy" id="110193"/>
    <lineage>
        <taxon>Eukaryota</taxon>
        <taxon>Metazoa</taxon>
        <taxon>Ecdysozoa</taxon>
        <taxon>Arthropoda</taxon>
        <taxon>Hexapoda</taxon>
        <taxon>Insecta</taxon>
        <taxon>Pterygota</taxon>
        <taxon>Neoptera</taxon>
        <taxon>Endopterygota</taxon>
        <taxon>Coleoptera</taxon>
        <taxon>Polyphaga</taxon>
        <taxon>Staphyliniformia</taxon>
        <taxon>Silphidae</taxon>
        <taxon>Nicrophorinae</taxon>
        <taxon>Nicrophorus</taxon>
    </lineage>
</organism>
<evidence type="ECO:0000256" key="7">
    <source>
        <dbReference type="ARBA" id="ARBA00023180"/>
    </source>
</evidence>
<evidence type="ECO:0000256" key="3">
    <source>
        <dbReference type="ARBA" id="ARBA00012646"/>
    </source>
</evidence>
<evidence type="ECO:0000256" key="2">
    <source>
        <dbReference type="ARBA" id="ARBA00005375"/>
    </source>
</evidence>
<keyword evidence="7" id="KW-0325">Glycoprotein</keyword>
<dbReference type="PANTHER" id="PTHR11567">
    <property type="entry name" value="ACID PHOSPHATASE-RELATED"/>
    <property type="match status" value="1"/>
</dbReference>
<comment type="similarity">
    <text evidence="2">Belongs to the histidine acid phosphatase family.</text>
</comment>
<name>A0ABM1N1K6_NICVS</name>
<feature type="signal peptide" evidence="8">
    <location>
        <begin position="1"/>
        <end position="21"/>
    </location>
</feature>
<dbReference type="InterPro" id="IPR029033">
    <property type="entry name" value="His_PPase_superfam"/>
</dbReference>
<dbReference type="CDD" id="cd07061">
    <property type="entry name" value="HP_HAP_like"/>
    <property type="match status" value="1"/>
</dbReference>
<evidence type="ECO:0000313" key="9">
    <source>
        <dbReference type="Proteomes" id="UP000695000"/>
    </source>
</evidence>
<comment type="catalytic activity">
    <reaction evidence="1">
        <text>a phosphate monoester + H2O = an alcohol + phosphate</text>
        <dbReference type="Rhea" id="RHEA:15017"/>
        <dbReference type="ChEBI" id="CHEBI:15377"/>
        <dbReference type="ChEBI" id="CHEBI:30879"/>
        <dbReference type="ChEBI" id="CHEBI:43474"/>
        <dbReference type="ChEBI" id="CHEBI:67140"/>
        <dbReference type="EC" id="3.1.3.2"/>
    </reaction>
</comment>
<evidence type="ECO:0000256" key="1">
    <source>
        <dbReference type="ARBA" id="ARBA00000032"/>
    </source>
</evidence>
<dbReference type="InterPro" id="IPR000560">
    <property type="entry name" value="His_Pase_clade-2"/>
</dbReference>
<dbReference type="PANTHER" id="PTHR11567:SF211">
    <property type="entry name" value="PROSTATIC ACID PHOSPHATASE"/>
    <property type="match status" value="1"/>
</dbReference>
<dbReference type="SUPFAM" id="SSF53254">
    <property type="entry name" value="Phosphoglycerate mutase-like"/>
    <property type="match status" value="1"/>
</dbReference>
<dbReference type="InterPro" id="IPR050645">
    <property type="entry name" value="Histidine_acid_phosphatase"/>
</dbReference>
<dbReference type="Pfam" id="PF00328">
    <property type="entry name" value="His_Phos_2"/>
    <property type="match status" value="1"/>
</dbReference>
<dbReference type="EC" id="3.1.3.2" evidence="3"/>
<keyword evidence="9" id="KW-1185">Reference proteome</keyword>
<feature type="chain" id="PRO_5047393569" description="acid phosphatase" evidence="8">
    <location>
        <begin position="22"/>
        <end position="373"/>
    </location>
</feature>
<proteinExistence type="inferred from homology"/>
<keyword evidence="6" id="KW-1015">Disulfide bond</keyword>
<keyword evidence="4 8" id="KW-0732">Signal</keyword>
<dbReference type="GeneID" id="108565654"/>
<evidence type="ECO:0000256" key="8">
    <source>
        <dbReference type="SAM" id="SignalP"/>
    </source>
</evidence>
<accession>A0ABM1N1K6</accession>
<evidence type="ECO:0000313" key="10">
    <source>
        <dbReference type="RefSeq" id="XP_017780706.1"/>
    </source>
</evidence>